<comment type="caution">
    <text evidence="1">The sequence shown here is derived from an EMBL/GenBank/DDBJ whole genome shotgun (WGS) entry which is preliminary data.</text>
</comment>
<gene>
    <name evidence="1" type="ORF">PYW08_013932</name>
</gene>
<evidence type="ECO:0000313" key="1">
    <source>
        <dbReference type="EMBL" id="KAJ8734682.1"/>
    </source>
</evidence>
<evidence type="ECO:0000313" key="2">
    <source>
        <dbReference type="Proteomes" id="UP001231649"/>
    </source>
</evidence>
<keyword evidence="2" id="KW-1185">Reference proteome</keyword>
<organism evidence="1 2">
    <name type="scientific">Mythimna loreyi</name>
    <dbReference type="NCBI Taxonomy" id="667449"/>
    <lineage>
        <taxon>Eukaryota</taxon>
        <taxon>Metazoa</taxon>
        <taxon>Ecdysozoa</taxon>
        <taxon>Arthropoda</taxon>
        <taxon>Hexapoda</taxon>
        <taxon>Insecta</taxon>
        <taxon>Pterygota</taxon>
        <taxon>Neoptera</taxon>
        <taxon>Endopterygota</taxon>
        <taxon>Lepidoptera</taxon>
        <taxon>Glossata</taxon>
        <taxon>Ditrysia</taxon>
        <taxon>Noctuoidea</taxon>
        <taxon>Noctuidae</taxon>
        <taxon>Noctuinae</taxon>
        <taxon>Hadenini</taxon>
        <taxon>Mythimna</taxon>
    </lineage>
</organism>
<protein>
    <submittedName>
        <fullName evidence="1">Uncharacterized protein</fullName>
    </submittedName>
</protein>
<dbReference type="EMBL" id="CM056781">
    <property type="protein sequence ID" value="KAJ8734682.1"/>
    <property type="molecule type" value="Genomic_DNA"/>
</dbReference>
<dbReference type="Proteomes" id="UP001231649">
    <property type="component" value="Chromosome 5"/>
</dbReference>
<name>A0ACC2R664_9NEOP</name>
<reference evidence="1" key="1">
    <citation type="submission" date="2023-03" db="EMBL/GenBank/DDBJ databases">
        <title>Chromosome-level genomes of two armyworms, Mythimna separata and Mythimna loreyi, provide insights into the biosynthesis and reception of sex pheromones.</title>
        <authorList>
            <person name="Zhao H."/>
        </authorList>
    </citation>
    <scope>NUCLEOTIDE SEQUENCE</scope>
    <source>
        <strain evidence="1">BeijingLab</strain>
    </source>
</reference>
<sequence>MTQQKKIMIKKIKADLSKEFTFLKNVFSVMSLPLQMKGENDDNMDIEIVNENQKSNEENVEVPKRARSIAELEEKLEKIKSQNKFSFKNKLQKKSLSSKMKKKIKKTERLNKTKVKPVVDAPFADMLKSNTEEKPKANIAKPVFNNEGKLVFSKFDFANVGKKERVNKAEKDPKKILENLKQQEDRFKQLEEKEETGKVKEIKEKIAWKNVLQKAEGQKVKDDPILLKKSIKKMDQKKKHSKKQWDTRIKNVEQKKDERQKKRTENIAKKKKEKKSKIIKTSVKRGRVVI</sequence>
<proteinExistence type="predicted"/>
<accession>A0ACC2R664</accession>